<protein>
    <submittedName>
        <fullName evidence="7">O-antigen ligase family protein</fullName>
    </submittedName>
</protein>
<keyword evidence="8" id="KW-1185">Reference proteome</keyword>
<dbReference type="PANTHER" id="PTHR37422:SF13">
    <property type="entry name" value="LIPOPOLYSACCHARIDE BIOSYNTHESIS PROTEIN PA4999-RELATED"/>
    <property type="match status" value="1"/>
</dbReference>
<evidence type="ECO:0000256" key="5">
    <source>
        <dbReference type="SAM" id="Phobius"/>
    </source>
</evidence>
<gene>
    <name evidence="7" type="ORF">HCX48_12225</name>
</gene>
<feature type="transmembrane region" description="Helical" evidence="5">
    <location>
        <begin position="374"/>
        <end position="392"/>
    </location>
</feature>
<feature type="domain" description="O-antigen ligase-related" evidence="6">
    <location>
        <begin position="189"/>
        <end position="349"/>
    </location>
</feature>
<evidence type="ECO:0000313" key="8">
    <source>
        <dbReference type="Proteomes" id="UP000720344"/>
    </source>
</evidence>
<feature type="transmembrane region" description="Helical" evidence="5">
    <location>
        <begin position="157"/>
        <end position="176"/>
    </location>
</feature>
<keyword evidence="4 5" id="KW-0472">Membrane</keyword>
<evidence type="ECO:0000256" key="1">
    <source>
        <dbReference type="ARBA" id="ARBA00004141"/>
    </source>
</evidence>
<sequence>MNFTKTRFRSVGFITWLALIFLQPFNQFGALRLIGLATLLLCLSVELWRNPRLKANPTALTASGALVVWILISSFSGPYPIESLQSLRKEFLPQLLLFIGALLYVREYADARKAIFAAAGGFALLTLLSAGEILSFWQKNGFAIWIERSHDSFWGGYASTASFYIPLLLALLLTHTHDRGPRLFGWSCLVLATILTFLYGSRTPFPVIFASSLVLIFALNHKRGAVLLAVVVGGFILFTQQFSMGPLEKYKTLASGSTYVTNAGLSQRISVWEGCMDVIQERPIAGYGFGWKKLAWAINDGKFAARWESRPDISAYYLTEGKASYGRVNPHNYILQVAFEIGITGILLVAYFWAIILREGIWLIRNSQHDQKGWAICIVTALFAYGGCNLTNGHWVGGLANTAVMLAGCLLALAYSTRKPPSLIQHEPAIAPL</sequence>
<dbReference type="InterPro" id="IPR007016">
    <property type="entry name" value="O-antigen_ligase-rel_domated"/>
</dbReference>
<keyword evidence="3 5" id="KW-1133">Transmembrane helix</keyword>
<accession>A0ABX0WJT9</accession>
<evidence type="ECO:0000256" key="4">
    <source>
        <dbReference type="ARBA" id="ARBA00023136"/>
    </source>
</evidence>
<feature type="transmembrane region" description="Helical" evidence="5">
    <location>
        <begin position="7"/>
        <end position="25"/>
    </location>
</feature>
<keyword evidence="7" id="KW-0436">Ligase</keyword>
<evidence type="ECO:0000313" key="7">
    <source>
        <dbReference type="EMBL" id="NJA89982.1"/>
    </source>
</evidence>
<dbReference type="Pfam" id="PF04932">
    <property type="entry name" value="Wzy_C"/>
    <property type="match status" value="1"/>
</dbReference>
<feature type="transmembrane region" description="Helical" evidence="5">
    <location>
        <begin position="183"/>
        <end position="199"/>
    </location>
</feature>
<dbReference type="InterPro" id="IPR051533">
    <property type="entry name" value="WaaL-like"/>
</dbReference>
<feature type="transmembrane region" description="Helical" evidence="5">
    <location>
        <begin position="31"/>
        <end position="48"/>
    </location>
</feature>
<feature type="transmembrane region" description="Helical" evidence="5">
    <location>
        <begin position="60"/>
        <end position="79"/>
    </location>
</feature>
<feature type="transmembrane region" description="Helical" evidence="5">
    <location>
        <begin position="333"/>
        <end position="354"/>
    </location>
</feature>
<reference evidence="8" key="1">
    <citation type="submission" date="2020-03" db="EMBL/GenBank/DDBJ databases">
        <title>Whole-genome sequence of the purple nonsulfur bacterium Rhodocyclus tenuis DSM112.</title>
        <authorList>
            <person name="Kyndt J.A."/>
            <person name="Meyer T.E."/>
        </authorList>
    </citation>
    <scope>NUCLEOTIDE SEQUENCE [LARGE SCALE GENOMIC DNA]</scope>
    <source>
        <strain evidence="8">DSM 112</strain>
    </source>
</reference>
<dbReference type="PANTHER" id="PTHR37422">
    <property type="entry name" value="TEICHURONIC ACID BIOSYNTHESIS PROTEIN TUAE"/>
    <property type="match status" value="1"/>
</dbReference>
<feature type="transmembrane region" description="Helical" evidence="5">
    <location>
        <begin position="225"/>
        <end position="243"/>
    </location>
</feature>
<evidence type="ECO:0000256" key="2">
    <source>
        <dbReference type="ARBA" id="ARBA00022692"/>
    </source>
</evidence>
<feature type="transmembrane region" description="Helical" evidence="5">
    <location>
        <begin position="91"/>
        <end position="109"/>
    </location>
</feature>
<dbReference type="Proteomes" id="UP000720344">
    <property type="component" value="Unassembled WGS sequence"/>
</dbReference>
<dbReference type="RefSeq" id="WP_167682525.1">
    <property type="nucleotide sequence ID" value="NZ_JAATWB010000010.1"/>
</dbReference>
<organism evidence="7 8">
    <name type="scientific">Rhodocyclus gracilis</name>
    <dbReference type="NCBI Taxonomy" id="2929842"/>
    <lineage>
        <taxon>Bacteria</taxon>
        <taxon>Pseudomonadati</taxon>
        <taxon>Pseudomonadota</taxon>
        <taxon>Betaproteobacteria</taxon>
        <taxon>Rhodocyclales</taxon>
        <taxon>Rhodocyclaceae</taxon>
        <taxon>Rhodocyclus</taxon>
    </lineage>
</organism>
<proteinExistence type="predicted"/>
<feature type="transmembrane region" description="Helical" evidence="5">
    <location>
        <begin position="398"/>
        <end position="415"/>
    </location>
</feature>
<feature type="transmembrane region" description="Helical" evidence="5">
    <location>
        <begin position="116"/>
        <end position="137"/>
    </location>
</feature>
<keyword evidence="2 5" id="KW-0812">Transmembrane</keyword>
<evidence type="ECO:0000256" key="3">
    <source>
        <dbReference type="ARBA" id="ARBA00022989"/>
    </source>
</evidence>
<comment type="caution">
    <text evidence="7">The sequence shown here is derived from an EMBL/GenBank/DDBJ whole genome shotgun (WGS) entry which is preliminary data.</text>
</comment>
<dbReference type="EMBL" id="JAATWB010000010">
    <property type="protein sequence ID" value="NJA89982.1"/>
    <property type="molecule type" value="Genomic_DNA"/>
</dbReference>
<comment type="subcellular location">
    <subcellularLocation>
        <location evidence="1">Membrane</location>
        <topology evidence="1">Multi-pass membrane protein</topology>
    </subcellularLocation>
</comment>
<evidence type="ECO:0000259" key="6">
    <source>
        <dbReference type="Pfam" id="PF04932"/>
    </source>
</evidence>
<name>A0ABX0WJT9_9RHOO</name>
<dbReference type="GO" id="GO:0016874">
    <property type="term" value="F:ligase activity"/>
    <property type="evidence" value="ECO:0007669"/>
    <property type="project" value="UniProtKB-KW"/>
</dbReference>